<dbReference type="Pfam" id="PF14870">
    <property type="entry name" value="PSII_BNR"/>
    <property type="match status" value="1"/>
</dbReference>
<dbReference type="PANTHER" id="PTHR47199">
    <property type="entry name" value="PHOTOSYSTEM II STABILITY/ASSEMBLY FACTOR HCF136, CHLOROPLASTIC"/>
    <property type="match status" value="1"/>
</dbReference>
<accession>A0A1D6E9E1</accession>
<dbReference type="AlphaFoldDB" id="A0A1D6E9E1"/>
<evidence type="ECO:0000313" key="2">
    <source>
        <dbReference type="EMBL" id="ONM17016.1"/>
    </source>
</evidence>
<name>A0A1D6E9E1_MAIZE</name>
<proteinExistence type="predicted"/>
<dbReference type="SMR" id="A0A1D6E9E1"/>
<feature type="domain" description="Photosynthesis system II assembly factor Ycf48/Hcf136-like" evidence="1">
    <location>
        <begin position="58"/>
        <end position="105"/>
    </location>
</feature>
<dbReference type="InParanoid" id="A0A1D6E9E1"/>
<dbReference type="InterPro" id="IPR028203">
    <property type="entry name" value="PSII_CF48-like_dom"/>
</dbReference>
<reference evidence="2" key="1">
    <citation type="submission" date="2015-12" db="EMBL/GenBank/DDBJ databases">
        <title>Update maize B73 reference genome by single molecule sequencing technologies.</title>
        <authorList>
            <consortium name="Maize Genome Sequencing Project"/>
            <person name="Ware D."/>
        </authorList>
    </citation>
    <scope>NUCLEOTIDE SEQUENCE [LARGE SCALE GENOMIC DNA]</scope>
    <source>
        <tissue evidence="2">Seedling</tissue>
    </source>
</reference>
<dbReference type="EMBL" id="CM007648">
    <property type="protein sequence ID" value="ONM17016.1"/>
    <property type="molecule type" value="Genomic_DNA"/>
</dbReference>
<dbReference type="STRING" id="4577.A0A1D6E9E1"/>
<evidence type="ECO:0000259" key="1">
    <source>
        <dbReference type="Pfam" id="PF14870"/>
    </source>
</evidence>
<gene>
    <name evidence="2" type="ORF">ZEAMMB73_Zm00001d003479</name>
</gene>
<sequence>MEGDRLRCAKSRNPRPLWKEIGISVRVRCAKSRNPRPKSRNPPPLRKEIARRRLGLLCGSNVLHKTTNKGKSWVHYKAVAANLYPVKFLDDNKGFVLGNDGMLLRGLG</sequence>
<dbReference type="PANTHER" id="PTHR47199:SF2">
    <property type="entry name" value="PHOTOSYSTEM II STABILITY_ASSEMBLY FACTOR HCF136, CHLOROPLASTIC"/>
    <property type="match status" value="1"/>
</dbReference>
<organism evidence="2">
    <name type="scientific">Zea mays</name>
    <name type="common">Maize</name>
    <dbReference type="NCBI Taxonomy" id="4577"/>
    <lineage>
        <taxon>Eukaryota</taxon>
        <taxon>Viridiplantae</taxon>
        <taxon>Streptophyta</taxon>
        <taxon>Embryophyta</taxon>
        <taxon>Tracheophyta</taxon>
        <taxon>Spermatophyta</taxon>
        <taxon>Magnoliopsida</taxon>
        <taxon>Liliopsida</taxon>
        <taxon>Poales</taxon>
        <taxon>Poaceae</taxon>
        <taxon>PACMAD clade</taxon>
        <taxon>Panicoideae</taxon>
        <taxon>Andropogonodae</taxon>
        <taxon>Andropogoneae</taxon>
        <taxon>Tripsacinae</taxon>
        <taxon>Zea</taxon>
    </lineage>
</organism>
<protein>
    <submittedName>
        <fullName evidence="2">Photosystem II stability/assembly factor HCF136 chloroplastic</fullName>
    </submittedName>
</protein>